<dbReference type="OrthoDB" id="3397773at2"/>
<reference evidence="1 2" key="1">
    <citation type="submission" date="2017-07" db="EMBL/GenBank/DDBJ databases">
        <title>Sandarakinorhabdus cyanobacteriorum sp. nov., a novel bacterium isolated from cyanobacterial aggregates in a eutrophic lake.</title>
        <authorList>
            <person name="Cai H."/>
        </authorList>
    </citation>
    <scope>NUCLEOTIDE SEQUENCE [LARGE SCALE GENOMIC DNA]</scope>
    <source>
        <strain evidence="1 2">TH057</strain>
    </source>
</reference>
<accession>A0A255YA77</accession>
<evidence type="ECO:0000313" key="2">
    <source>
        <dbReference type="Proteomes" id="UP000216991"/>
    </source>
</evidence>
<dbReference type="InterPro" id="IPR027417">
    <property type="entry name" value="P-loop_NTPase"/>
</dbReference>
<organism evidence="1 2">
    <name type="scientific">Sandarakinorhabdus cyanobacteriorum</name>
    <dbReference type="NCBI Taxonomy" id="1981098"/>
    <lineage>
        <taxon>Bacteria</taxon>
        <taxon>Pseudomonadati</taxon>
        <taxon>Pseudomonadota</taxon>
        <taxon>Alphaproteobacteria</taxon>
        <taxon>Sphingomonadales</taxon>
        <taxon>Sphingosinicellaceae</taxon>
        <taxon>Sandarakinorhabdus</taxon>
    </lineage>
</organism>
<dbReference type="AlphaFoldDB" id="A0A255YA77"/>
<proteinExistence type="predicted"/>
<dbReference type="EMBL" id="NOXT01000120">
    <property type="protein sequence ID" value="OYQ26091.1"/>
    <property type="molecule type" value="Genomic_DNA"/>
</dbReference>
<sequence>MGKVSTIASDPLWLPHRYDPAQDAVHFRHTPRAAHGAATFLTDEYLGAATPRIVGRAAALAQAGPAAPLHFVLHSAFCCSTLLARAFDAPGLAMGLKEPVILNDLIGWQLRGGDGRQIAGVLDGALRLLERPFGPGEAVVIKPSNVCNAMAPLMLQFRPKSRALLLHAPLRVFLGSVARKGMDGRRWVRELLVKQLKQGLHGFGYSGEDYLQQTDLQIAAMGWLAQHALFARMAAQFGPQVRCLDSDQLLASPAAAMAALARLFDVPLDAEAIVAGPIFSRHSKFGQAFTSEDRAKERAAEAAHQEEIEKVAIWTDAVAKAAGVPLQLPQPLLG</sequence>
<name>A0A255YA77_9SPHN</name>
<keyword evidence="2" id="KW-1185">Reference proteome</keyword>
<evidence type="ECO:0000313" key="1">
    <source>
        <dbReference type="EMBL" id="OYQ26091.1"/>
    </source>
</evidence>
<dbReference type="SUPFAM" id="SSF52540">
    <property type="entry name" value="P-loop containing nucleoside triphosphate hydrolases"/>
    <property type="match status" value="1"/>
</dbReference>
<protein>
    <recommendedName>
        <fullName evidence="3">Sulfotransferase family protein</fullName>
    </recommendedName>
</protein>
<gene>
    <name evidence="1" type="ORF">CHU93_12490</name>
</gene>
<comment type="caution">
    <text evidence="1">The sequence shown here is derived from an EMBL/GenBank/DDBJ whole genome shotgun (WGS) entry which is preliminary data.</text>
</comment>
<dbReference type="Proteomes" id="UP000216991">
    <property type="component" value="Unassembled WGS sequence"/>
</dbReference>
<evidence type="ECO:0008006" key="3">
    <source>
        <dbReference type="Google" id="ProtNLM"/>
    </source>
</evidence>